<protein>
    <submittedName>
        <fullName evidence="3">Cache domain-containing protein</fullName>
    </submittedName>
</protein>
<dbReference type="PANTHER" id="PTHR10166:SF65">
    <property type="entry name" value="VWFA DOMAIN-CONTAINING PROTEIN"/>
    <property type="match status" value="1"/>
</dbReference>
<dbReference type="AlphaFoldDB" id="A0AAD4QZW4"/>
<name>A0AAD4QZW4_9BILA</name>
<sequence>MQQYLVPSFLPFNARLLFFLSGLVFVRIQAAENSAEKIDSATQKNTEEWLDRFSQQFAKTFAQYARWDVIKEDFGSNVEGRVFQKADDDLLEESKSVAENVQKFFDGQISSLRRTVETAESVQRKLNLDEMKIEWHEEDCSEFMQRLNSTMAYDFPAKTDPKTPSQSAIHIALESYKCGESVIRDAAWTGAQELQSVMKQNAKDEADVQQFIGTYSGLTRIYPGFRWEHNPTYTVDLFDPRFRPWFVGAETAPKDVLFLIDYSGSAKGQHSHLMKMTTMYILSTLSPNDYFGGIWYNSKKGFVLADCCSDNFLPATTRNKRLFKRYLDKIEEKDQAFLPTAMNMSFAQFLHRDMAATESSAQYYGAKGSGGHKQIILFTDGIEFWPTDVIREFKEKHPNDIIRVFGYSMGRGTGKQPALEWIACSTNAGDVAIVDTISEVRRQSRSFLAKPTEILSIVYREKSVAERPISWSPPYMDVQKRGAVLSLSMPILGSGESSGFAGVAGIDFTFEKLKNILDKFGGLSEQFYAFVLDNNGIVYYHPLLKTPEKDFYMIRKTACHRIATLIRTGTRVQFSKTNEKTQKLMGLLDSISSMDILEIEARPTATLRQLRRRMVEGKCLDGEVLEDNKRQYHCVHIKGTPFSVAFVRLKQKLSFSSKRSDETTAKFKNPSNQMVGFWIRDEKMPCKDELSSATPLKRFQRLLRLNPQKDCVSRAFHRKHPIATGTMFDSVQKWHDSWPNPSLKQQKSLNSSLSAEVLCSDKDEAYLLPPTFDSKYFLSSFAEIVPAGLVTFYPKCQFSTLKRFLHNSRSNGPLTWSYSSPKIGIDVNSNIMTIYKAEYDSFTDPLFPQLLATVGCQFADNFIHEKFQRSLAINDKSWIGCKGEDKRCILVTSAGQVVASTERKFQPIHLSVDEPQLFDHLLKIKIIKTNRWVDYQAECPIPRTTDGRHQFQGNVAVTGAAATPNTRSQFSALTMLQFIGNKVASVAASLIWFEFSMFFRNSFEQNALFEDECQFENIDLVEQCALEHTEYKLSLDKVLHIQATLRTGCTGSLTITPSNLTDLNLFVIDTACDDIPTMGQTQQFLPYQIPDCNLTKTRYRRLRTDLDYTVSHPKEKTQICSSGSASPSQSSASITTLLIICASLYIFLH</sequence>
<feature type="signal peptide" evidence="1">
    <location>
        <begin position="1"/>
        <end position="30"/>
    </location>
</feature>
<dbReference type="GO" id="GO:0005245">
    <property type="term" value="F:voltage-gated calcium channel activity"/>
    <property type="evidence" value="ECO:0007669"/>
    <property type="project" value="TreeGrafter"/>
</dbReference>
<organism evidence="3 4">
    <name type="scientific">Ditylenchus destructor</name>
    <dbReference type="NCBI Taxonomy" id="166010"/>
    <lineage>
        <taxon>Eukaryota</taxon>
        <taxon>Metazoa</taxon>
        <taxon>Ecdysozoa</taxon>
        <taxon>Nematoda</taxon>
        <taxon>Chromadorea</taxon>
        <taxon>Rhabditida</taxon>
        <taxon>Tylenchina</taxon>
        <taxon>Tylenchomorpha</taxon>
        <taxon>Sphaerularioidea</taxon>
        <taxon>Anguinidae</taxon>
        <taxon>Anguininae</taxon>
        <taxon>Ditylenchus</taxon>
    </lineage>
</organism>
<evidence type="ECO:0000313" key="4">
    <source>
        <dbReference type="Proteomes" id="UP001201812"/>
    </source>
</evidence>
<proteinExistence type="predicted"/>
<dbReference type="InterPro" id="IPR036465">
    <property type="entry name" value="vWFA_dom_sf"/>
</dbReference>
<keyword evidence="1" id="KW-0732">Signal</keyword>
<dbReference type="PANTHER" id="PTHR10166">
    <property type="entry name" value="VOLTAGE-DEPENDENT CALCIUM CHANNEL SUBUNIT ALPHA-2/DELTA-RELATED"/>
    <property type="match status" value="1"/>
</dbReference>
<dbReference type="InterPro" id="IPR002035">
    <property type="entry name" value="VWF_A"/>
</dbReference>
<dbReference type="Gene3D" id="3.40.50.410">
    <property type="entry name" value="von Willebrand factor, type A domain"/>
    <property type="match status" value="1"/>
</dbReference>
<accession>A0AAD4QZW4</accession>
<dbReference type="GO" id="GO:0005891">
    <property type="term" value="C:voltage-gated calcium channel complex"/>
    <property type="evidence" value="ECO:0007669"/>
    <property type="project" value="TreeGrafter"/>
</dbReference>
<evidence type="ECO:0000256" key="1">
    <source>
        <dbReference type="SAM" id="SignalP"/>
    </source>
</evidence>
<feature type="domain" description="VWFA" evidence="2">
    <location>
        <begin position="255"/>
        <end position="458"/>
    </location>
</feature>
<evidence type="ECO:0000259" key="2">
    <source>
        <dbReference type="PROSITE" id="PS50234"/>
    </source>
</evidence>
<gene>
    <name evidence="3" type="ORF">DdX_16451</name>
</gene>
<keyword evidence="4" id="KW-1185">Reference proteome</keyword>
<dbReference type="Pfam" id="PF00092">
    <property type="entry name" value="VWA"/>
    <property type="match status" value="1"/>
</dbReference>
<dbReference type="SMART" id="SM00327">
    <property type="entry name" value="VWA"/>
    <property type="match status" value="1"/>
</dbReference>
<dbReference type="EMBL" id="JAKKPZ010000132">
    <property type="protein sequence ID" value="KAI1700888.1"/>
    <property type="molecule type" value="Genomic_DNA"/>
</dbReference>
<dbReference type="Proteomes" id="UP001201812">
    <property type="component" value="Unassembled WGS sequence"/>
</dbReference>
<comment type="caution">
    <text evidence="3">The sequence shown here is derived from an EMBL/GenBank/DDBJ whole genome shotgun (WGS) entry which is preliminary data.</text>
</comment>
<dbReference type="InterPro" id="IPR051173">
    <property type="entry name" value="Ca_channel_alpha-2/delta"/>
</dbReference>
<dbReference type="SUPFAM" id="SSF53300">
    <property type="entry name" value="vWA-like"/>
    <property type="match status" value="1"/>
</dbReference>
<feature type="chain" id="PRO_5042099379" evidence="1">
    <location>
        <begin position="31"/>
        <end position="1149"/>
    </location>
</feature>
<dbReference type="Gene3D" id="3.30.450.20">
    <property type="entry name" value="PAS domain"/>
    <property type="match status" value="2"/>
</dbReference>
<evidence type="ECO:0000313" key="3">
    <source>
        <dbReference type="EMBL" id="KAI1700888.1"/>
    </source>
</evidence>
<reference evidence="3" key="1">
    <citation type="submission" date="2022-01" db="EMBL/GenBank/DDBJ databases">
        <title>Genome Sequence Resource for Two Populations of Ditylenchus destructor, the Migratory Endoparasitic Phytonematode.</title>
        <authorList>
            <person name="Zhang H."/>
            <person name="Lin R."/>
            <person name="Xie B."/>
        </authorList>
    </citation>
    <scope>NUCLEOTIDE SEQUENCE</scope>
    <source>
        <strain evidence="3">BazhouSP</strain>
    </source>
</reference>
<dbReference type="PROSITE" id="PS50234">
    <property type="entry name" value="VWFA"/>
    <property type="match status" value="1"/>
</dbReference>